<organism evidence="2 3">
    <name type="scientific">Heligmosomoides polygyrus</name>
    <name type="common">Parasitic roundworm</name>
    <dbReference type="NCBI Taxonomy" id="6339"/>
    <lineage>
        <taxon>Eukaryota</taxon>
        <taxon>Metazoa</taxon>
        <taxon>Ecdysozoa</taxon>
        <taxon>Nematoda</taxon>
        <taxon>Chromadorea</taxon>
        <taxon>Rhabditida</taxon>
        <taxon>Rhabditina</taxon>
        <taxon>Rhabditomorpha</taxon>
        <taxon>Strongyloidea</taxon>
        <taxon>Heligmosomidae</taxon>
        <taxon>Heligmosomoides</taxon>
    </lineage>
</organism>
<reference evidence="1 2" key="1">
    <citation type="submission" date="2018-11" db="EMBL/GenBank/DDBJ databases">
        <authorList>
            <consortium name="Pathogen Informatics"/>
        </authorList>
    </citation>
    <scope>NUCLEOTIDE SEQUENCE [LARGE SCALE GENOMIC DNA]</scope>
</reference>
<evidence type="ECO:0000313" key="1">
    <source>
        <dbReference type="EMBL" id="VDO22185.1"/>
    </source>
</evidence>
<evidence type="ECO:0000313" key="2">
    <source>
        <dbReference type="Proteomes" id="UP000050761"/>
    </source>
</evidence>
<accession>A0A183F6Y7</accession>
<dbReference type="Proteomes" id="UP000050761">
    <property type="component" value="Unassembled WGS sequence"/>
</dbReference>
<evidence type="ECO:0000313" key="3">
    <source>
        <dbReference type="WBParaSite" id="HPBE_0000192901-mRNA-1"/>
    </source>
</evidence>
<dbReference type="WBParaSite" id="HPBE_0000192901-mRNA-1">
    <property type="protein sequence ID" value="HPBE_0000192901-mRNA-1"/>
    <property type="gene ID" value="HPBE_0000192901"/>
</dbReference>
<name>A0A183F6Y7_HELPZ</name>
<proteinExistence type="predicted"/>
<protein>
    <submittedName>
        <fullName evidence="1 3">Uncharacterized protein</fullName>
    </submittedName>
</protein>
<accession>A0A3P7X941</accession>
<reference evidence="3" key="2">
    <citation type="submission" date="2019-09" db="UniProtKB">
        <authorList>
            <consortium name="WormBaseParasite"/>
        </authorList>
    </citation>
    <scope>IDENTIFICATION</scope>
</reference>
<dbReference type="AlphaFoldDB" id="A0A183F6Y7"/>
<sequence length="112" mass="12738">MVHEAVVFLVDVVHDGAFPKADEKGVEVPVDGRSGTPLLEDRGLLSLTRKAKHRVKEAVIWSRVELGDNRNVGQYLWLKMMWSISLWMWEVHMFVGRKASGSVSLHGWFLPI</sequence>
<keyword evidence="2" id="KW-1185">Reference proteome</keyword>
<dbReference type="EMBL" id="UZAH01002473">
    <property type="protein sequence ID" value="VDO22185.1"/>
    <property type="molecule type" value="Genomic_DNA"/>
</dbReference>
<gene>
    <name evidence="1" type="ORF">HPBE_LOCUS1930</name>
</gene>